<dbReference type="Gene3D" id="3.40.50.10090">
    <property type="match status" value="2"/>
</dbReference>
<evidence type="ECO:0000256" key="7">
    <source>
        <dbReference type="ARBA" id="ARBA00040167"/>
    </source>
</evidence>
<keyword evidence="12" id="KW-1185">Reference proteome</keyword>
<gene>
    <name evidence="11" type="ORF">FCL54_02610</name>
</gene>
<evidence type="ECO:0000256" key="3">
    <source>
        <dbReference type="ARBA" id="ARBA00013109"/>
    </source>
</evidence>
<protein>
    <recommendedName>
        <fullName evidence="7 9">Uroporphyrinogen-III synthase</fullName>
        <ecNumber evidence="3 9">4.2.1.75</ecNumber>
    </recommendedName>
</protein>
<evidence type="ECO:0000313" key="11">
    <source>
        <dbReference type="EMBL" id="TLS39217.1"/>
    </source>
</evidence>
<dbReference type="PANTHER" id="PTHR38042">
    <property type="entry name" value="UROPORPHYRINOGEN-III SYNTHASE, CHLOROPLASTIC"/>
    <property type="match status" value="1"/>
</dbReference>
<dbReference type="RefSeq" id="WP_138122844.1">
    <property type="nucleotide sequence ID" value="NZ_SWLG01000001.1"/>
</dbReference>
<evidence type="ECO:0000256" key="1">
    <source>
        <dbReference type="ARBA" id="ARBA00004772"/>
    </source>
</evidence>
<organism evidence="11 12">
    <name type="scientific">Exobacillus caeni</name>
    <dbReference type="NCBI Taxonomy" id="2574798"/>
    <lineage>
        <taxon>Bacteria</taxon>
        <taxon>Bacillati</taxon>
        <taxon>Bacillota</taxon>
        <taxon>Bacilli</taxon>
        <taxon>Bacillales</taxon>
        <taxon>Guptibacillaceae</taxon>
        <taxon>Exobacillus</taxon>
    </lineage>
</organism>
<evidence type="ECO:0000256" key="8">
    <source>
        <dbReference type="ARBA" id="ARBA00048617"/>
    </source>
</evidence>
<dbReference type="EC" id="4.2.1.75" evidence="3 9"/>
<evidence type="ECO:0000259" key="10">
    <source>
        <dbReference type="Pfam" id="PF02602"/>
    </source>
</evidence>
<dbReference type="GO" id="GO:0004852">
    <property type="term" value="F:uroporphyrinogen-III synthase activity"/>
    <property type="evidence" value="ECO:0007669"/>
    <property type="project" value="UniProtKB-UniRule"/>
</dbReference>
<comment type="function">
    <text evidence="6 9">Catalyzes cyclization of the linear tetrapyrrole, hydroxymethylbilane, to the macrocyclic uroporphyrinogen III.</text>
</comment>
<feature type="domain" description="Tetrapyrrole biosynthesis uroporphyrinogen III synthase" evidence="10">
    <location>
        <begin position="22"/>
        <end position="244"/>
    </location>
</feature>
<comment type="catalytic activity">
    <reaction evidence="8 9">
        <text>hydroxymethylbilane = uroporphyrinogen III + H2O</text>
        <dbReference type="Rhea" id="RHEA:18965"/>
        <dbReference type="ChEBI" id="CHEBI:15377"/>
        <dbReference type="ChEBI" id="CHEBI:57308"/>
        <dbReference type="ChEBI" id="CHEBI:57845"/>
        <dbReference type="EC" id="4.2.1.75"/>
    </reaction>
</comment>
<proteinExistence type="inferred from homology"/>
<evidence type="ECO:0000256" key="9">
    <source>
        <dbReference type="RuleBase" id="RU366031"/>
    </source>
</evidence>
<dbReference type="CDD" id="cd06578">
    <property type="entry name" value="HemD"/>
    <property type="match status" value="1"/>
</dbReference>
<name>A0A5R9F6L1_9BACL</name>
<dbReference type="InterPro" id="IPR039793">
    <property type="entry name" value="UROS/Hem4"/>
</dbReference>
<dbReference type="OrthoDB" id="9815856at2"/>
<evidence type="ECO:0000256" key="5">
    <source>
        <dbReference type="ARBA" id="ARBA00023244"/>
    </source>
</evidence>
<dbReference type="Pfam" id="PF02602">
    <property type="entry name" value="HEM4"/>
    <property type="match status" value="1"/>
</dbReference>
<dbReference type="UniPathway" id="UPA00251">
    <property type="reaction ID" value="UER00320"/>
</dbReference>
<dbReference type="GO" id="GO:0006782">
    <property type="term" value="P:protoporphyrinogen IX biosynthetic process"/>
    <property type="evidence" value="ECO:0007669"/>
    <property type="project" value="UniProtKB-UniRule"/>
</dbReference>
<dbReference type="GO" id="GO:0006780">
    <property type="term" value="P:uroporphyrinogen III biosynthetic process"/>
    <property type="evidence" value="ECO:0007669"/>
    <property type="project" value="UniProtKB-UniRule"/>
</dbReference>
<comment type="similarity">
    <text evidence="2 9">Belongs to the uroporphyrinogen-III synthase family.</text>
</comment>
<evidence type="ECO:0000256" key="2">
    <source>
        <dbReference type="ARBA" id="ARBA00008133"/>
    </source>
</evidence>
<evidence type="ECO:0000256" key="6">
    <source>
        <dbReference type="ARBA" id="ARBA00037589"/>
    </source>
</evidence>
<dbReference type="SUPFAM" id="SSF69618">
    <property type="entry name" value="HemD-like"/>
    <property type="match status" value="1"/>
</dbReference>
<dbReference type="InterPro" id="IPR036108">
    <property type="entry name" value="4pyrrol_syn_uPrphyn_synt_sf"/>
</dbReference>
<keyword evidence="4 9" id="KW-0456">Lyase</keyword>
<dbReference type="InterPro" id="IPR003754">
    <property type="entry name" value="4pyrrol_synth_uPrphyn_synth"/>
</dbReference>
<reference evidence="11 12" key="1">
    <citation type="submission" date="2019-04" db="EMBL/GenBank/DDBJ databases">
        <title>Bacillus caeni sp. nov., a bacterium isolated from mangrove sediment.</title>
        <authorList>
            <person name="Huang H."/>
            <person name="Mo K."/>
            <person name="Hu Y."/>
        </authorList>
    </citation>
    <scope>NUCLEOTIDE SEQUENCE [LARGE SCALE GENOMIC DNA]</scope>
    <source>
        <strain evidence="11 12">HB172195</strain>
    </source>
</reference>
<keyword evidence="5 9" id="KW-0627">Porphyrin biosynthesis</keyword>
<evidence type="ECO:0000313" key="12">
    <source>
        <dbReference type="Proteomes" id="UP000308230"/>
    </source>
</evidence>
<comment type="pathway">
    <text evidence="1 9">Porphyrin-containing compound metabolism; protoporphyrin-IX biosynthesis; coproporphyrinogen-III from 5-aminolevulinate: step 3/4.</text>
</comment>
<dbReference type="EMBL" id="SWLG01000001">
    <property type="protein sequence ID" value="TLS39217.1"/>
    <property type="molecule type" value="Genomic_DNA"/>
</dbReference>
<sequence length="254" mass="28587">MTLPLEGKRIVVTRSKEQARSFSKKIKDLGGIPLEVPLIAFKETASTSREADGFTYVQDFDWVVFTSTNGVRFFFERYKELPAGVRVAAVGPKTSRALERRGIKVDLLPETFVAEGLVEAVQREFSGEERVLLPRGNLARKELPLQLKQMGIEVEELVVYETVIENTSKPLLEDMLLNEKADILTFTSSSTVHHFVQLADDIHWRPLIAGMKVASIGPITENTLRSYQIEPEIIAQKYNIDGLIDAIVDFYSTN</sequence>
<dbReference type="Proteomes" id="UP000308230">
    <property type="component" value="Unassembled WGS sequence"/>
</dbReference>
<accession>A0A5R9F6L1</accession>
<evidence type="ECO:0000256" key="4">
    <source>
        <dbReference type="ARBA" id="ARBA00023239"/>
    </source>
</evidence>
<comment type="caution">
    <text evidence="11">The sequence shown here is derived from an EMBL/GenBank/DDBJ whole genome shotgun (WGS) entry which is preliminary data.</text>
</comment>
<dbReference type="AlphaFoldDB" id="A0A5R9F6L1"/>
<dbReference type="PANTHER" id="PTHR38042:SF1">
    <property type="entry name" value="UROPORPHYRINOGEN-III SYNTHASE, CHLOROPLASTIC"/>
    <property type="match status" value="1"/>
</dbReference>